<keyword evidence="2" id="KW-0808">Transferase</keyword>
<evidence type="ECO:0000313" key="5">
    <source>
        <dbReference type="EMBL" id="KAF2441357.1"/>
    </source>
</evidence>
<evidence type="ECO:0000259" key="4">
    <source>
        <dbReference type="Pfam" id="PF13302"/>
    </source>
</evidence>
<comment type="similarity">
    <text evidence="1">Belongs to the acetyltransferase family. GNAT subfamily.</text>
</comment>
<organism evidence="5 6">
    <name type="scientific">Karstenula rhodostoma CBS 690.94</name>
    <dbReference type="NCBI Taxonomy" id="1392251"/>
    <lineage>
        <taxon>Eukaryota</taxon>
        <taxon>Fungi</taxon>
        <taxon>Dikarya</taxon>
        <taxon>Ascomycota</taxon>
        <taxon>Pezizomycotina</taxon>
        <taxon>Dothideomycetes</taxon>
        <taxon>Pleosporomycetidae</taxon>
        <taxon>Pleosporales</taxon>
        <taxon>Massarineae</taxon>
        <taxon>Didymosphaeriaceae</taxon>
        <taxon>Karstenula</taxon>
    </lineage>
</organism>
<dbReference type="InterPro" id="IPR039135">
    <property type="entry name" value="NAT9-like"/>
</dbReference>
<dbReference type="PANTHER" id="PTHR13256:SF16">
    <property type="entry name" value="ALPHA_BETA-TUBULIN-N-ACETYLTRANSFERASE 9"/>
    <property type="match status" value="1"/>
</dbReference>
<sequence length="235" mass="26741">MKINEHTALLTPRILLVPYASHHVPTYHNWMQDPDLQAATASEPLSLREEYAMQESWRMDADKLTFIVCTPPLTERENITAEQEDAPQNMIGDVNLFVNPDTDDEGAEDGEGEQTLIGEIEIMIADRTQQGKGMGCEILLAFMWYILQTYTLSMKEYHSSHPNGKKSSNLKYLRAKIDKDNVRSTKLFEGVGFSKVSETPNYFGEMELRWTICADSLKDIETRMDAIPKVLAFQS</sequence>
<feature type="domain" description="N-acetyltransferase" evidence="4">
    <location>
        <begin position="13"/>
        <end position="193"/>
    </location>
</feature>
<dbReference type="Gene3D" id="3.40.630.30">
    <property type="match status" value="1"/>
</dbReference>
<dbReference type="InterPro" id="IPR016181">
    <property type="entry name" value="Acyl_CoA_acyltransferase"/>
</dbReference>
<keyword evidence="3" id="KW-0012">Acyltransferase</keyword>
<dbReference type="GO" id="GO:0008080">
    <property type="term" value="F:N-acetyltransferase activity"/>
    <property type="evidence" value="ECO:0007669"/>
    <property type="project" value="InterPro"/>
</dbReference>
<evidence type="ECO:0000313" key="6">
    <source>
        <dbReference type="Proteomes" id="UP000799764"/>
    </source>
</evidence>
<protein>
    <recommendedName>
        <fullName evidence="4">N-acetyltransferase domain-containing protein</fullName>
    </recommendedName>
</protein>
<dbReference type="EMBL" id="MU001506">
    <property type="protein sequence ID" value="KAF2441357.1"/>
    <property type="molecule type" value="Genomic_DNA"/>
</dbReference>
<dbReference type="Proteomes" id="UP000799764">
    <property type="component" value="Unassembled WGS sequence"/>
</dbReference>
<reference evidence="5" key="1">
    <citation type="journal article" date="2020" name="Stud. Mycol.">
        <title>101 Dothideomycetes genomes: a test case for predicting lifestyles and emergence of pathogens.</title>
        <authorList>
            <person name="Haridas S."/>
            <person name="Albert R."/>
            <person name="Binder M."/>
            <person name="Bloem J."/>
            <person name="Labutti K."/>
            <person name="Salamov A."/>
            <person name="Andreopoulos B."/>
            <person name="Baker S."/>
            <person name="Barry K."/>
            <person name="Bills G."/>
            <person name="Bluhm B."/>
            <person name="Cannon C."/>
            <person name="Castanera R."/>
            <person name="Culley D."/>
            <person name="Daum C."/>
            <person name="Ezra D."/>
            <person name="Gonzalez J."/>
            <person name="Henrissat B."/>
            <person name="Kuo A."/>
            <person name="Liang C."/>
            <person name="Lipzen A."/>
            <person name="Lutzoni F."/>
            <person name="Magnuson J."/>
            <person name="Mondo S."/>
            <person name="Nolan M."/>
            <person name="Ohm R."/>
            <person name="Pangilinan J."/>
            <person name="Park H.-J."/>
            <person name="Ramirez L."/>
            <person name="Alfaro M."/>
            <person name="Sun H."/>
            <person name="Tritt A."/>
            <person name="Yoshinaga Y."/>
            <person name="Zwiers L.-H."/>
            <person name="Turgeon B."/>
            <person name="Goodwin S."/>
            <person name="Spatafora J."/>
            <person name="Crous P."/>
            <person name="Grigoriev I."/>
        </authorList>
    </citation>
    <scope>NUCLEOTIDE SEQUENCE</scope>
    <source>
        <strain evidence="5">CBS 690.94</strain>
    </source>
</reference>
<keyword evidence="6" id="KW-1185">Reference proteome</keyword>
<evidence type="ECO:0000256" key="1">
    <source>
        <dbReference type="ARBA" id="ARBA00009342"/>
    </source>
</evidence>
<evidence type="ECO:0000256" key="3">
    <source>
        <dbReference type="ARBA" id="ARBA00023315"/>
    </source>
</evidence>
<evidence type="ECO:0000256" key="2">
    <source>
        <dbReference type="ARBA" id="ARBA00022679"/>
    </source>
</evidence>
<dbReference type="OrthoDB" id="5043642at2759"/>
<gene>
    <name evidence="5" type="ORF">P171DRAFT_394404</name>
</gene>
<dbReference type="InterPro" id="IPR000182">
    <property type="entry name" value="GNAT_dom"/>
</dbReference>
<dbReference type="Pfam" id="PF13302">
    <property type="entry name" value="Acetyltransf_3"/>
    <property type="match status" value="1"/>
</dbReference>
<dbReference type="AlphaFoldDB" id="A0A9P4PCJ6"/>
<comment type="caution">
    <text evidence="5">The sequence shown here is derived from an EMBL/GenBank/DDBJ whole genome shotgun (WGS) entry which is preliminary data.</text>
</comment>
<dbReference type="SUPFAM" id="SSF55729">
    <property type="entry name" value="Acyl-CoA N-acyltransferases (Nat)"/>
    <property type="match status" value="1"/>
</dbReference>
<dbReference type="PANTHER" id="PTHR13256">
    <property type="entry name" value="N-ACETYLTRANSFERASE 9"/>
    <property type="match status" value="1"/>
</dbReference>
<name>A0A9P4PCJ6_9PLEO</name>
<accession>A0A9P4PCJ6</accession>
<proteinExistence type="inferred from homology"/>